<organism evidence="2 3">
    <name type="scientific">Aerophobetes bacterium</name>
    <dbReference type="NCBI Taxonomy" id="2030807"/>
    <lineage>
        <taxon>Bacteria</taxon>
        <taxon>Candidatus Aerophobota</taxon>
    </lineage>
</organism>
<feature type="non-terminal residue" evidence="2">
    <location>
        <position position="245"/>
    </location>
</feature>
<proteinExistence type="predicted"/>
<keyword evidence="1" id="KW-0812">Transmembrane</keyword>
<evidence type="ECO:0000256" key="1">
    <source>
        <dbReference type="SAM" id="Phobius"/>
    </source>
</evidence>
<reference evidence="3" key="1">
    <citation type="submission" date="2017-08" db="EMBL/GenBank/DDBJ databases">
        <title>A dynamic microbial community with high functional redundancy inhabits the cold, oxic subseafloor aquifer.</title>
        <authorList>
            <person name="Tully B.J."/>
            <person name="Wheat C.G."/>
            <person name="Glazer B.T."/>
            <person name="Huber J.A."/>
        </authorList>
    </citation>
    <scope>NUCLEOTIDE SEQUENCE [LARGE SCALE GENOMIC DNA]</scope>
</reference>
<accession>A0A2A4Y9G7</accession>
<dbReference type="Proteomes" id="UP000217838">
    <property type="component" value="Unassembled WGS sequence"/>
</dbReference>
<sequence length="245" mass="28106">MIKNNKVFIITGLLFFVLLGSYVTYRGFFSKPYLTVIGAVNMADGIGRQSVEVMETLKDKVSIGFVSTSYPCFKDVPKSIRRTIKNKWRPLGKCILFEESVWTPEKNHFEQLKTKKNSHQVRLAYTMFESSQIPNEWVNILNEYFDAAIVPDPYFIKVYQNSGVDIPIFVLPLGLNLQPFLNEKVKTKPHFPLVFGNLTALIERKNHLVLIEAFHAAFGNSESVSLRLNARYWDDTLASKIQSFI</sequence>
<protein>
    <submittedName>
        <fullName evidence="2">Uncharacterized protein</fullName>
    </submittedName>
</protein>
<name>A0A2A4Y9G7_UNCAE</name>
<dbReference type="PANTHER" id="PTHR46656">
    <property type="entry name" value="PUTATIVE-RELATED"/>
    <property type="match status" value="1"/>
</dbReference>
<dbReference type="SUPFAM" id="SSF53756">
    <property type="entry name" value="UDP-Glycosyltransferase/glycogen phosphorylase"/>
    <property type="match status" value="1"/>
</dbReference>
<evidence type="ECO:0000313" key="3">
    <source>
        <dbReference type="Proteomes" id="UP000217838"/>
    </source>
</evidence>
<keyword evidence="1" id="KW-0472">Membrane</keyword>
<dbReference type="AlphaFoldDB" id="A0A2A4Y9G7"/>
<evidence type="ECO:0000313" key="2">
    <source>
        <dbReference type="EMBL" id="PCI91354.1"/>
    </source>
</evidence>
<dbReference type="PANTHER" id="PTHR46656:SF3">
    <property type="entry name" value="PUTATIVE-RELATED"/>
    <property type="match status" value="1"/>
</dbReference>
<keyword evidence="1" id="KW-1133">Transmembrane helix</keyword>
<comment type="caution">
    <text evidence="2">The sequence shown here is derived from an EMBL/GenBank/DDBJ whole genome shotgun (WGS) entry which is preliminary data.</text>
</comment>
<dbReference type="EMBL" id="NVUU01000136">
    <property type="protein sequence ID" value="PCI91354.1"/>
    <property type="molecule type" value="Genomic_DNA"/>
</dbReference>
<gene>
    <name evidence="2" type="ORF">COB11_08480</name>
</gene>
<feature type="transmembrane region" description="Helical" evidence="1">
    <location>
        <begin position="7"/>
        <end position="25"/>
    </location>
</feature>